<dbReference type="EMBL" id="SLXK01000005">
    <property type="protein sequence ID" value="TCP30553.1"/>
    <property type="molecule type" value="Genomic_DNA"/>
</dbReference>
<evidence type="ECO:0000259" key="1">
    <source>
        <dbReference type="PROSITE" id="PS50965"/>
    </source>
</evidence>
<evidence type="ECO:0000313" key="3">
    <source>
        <dbReference type="Proteomes" id="UP000295416"/>
    </source>
</evidence>
<dbReference type="PROSITE" id="PS50965">
    <property type="entry name" value="NERD"/>
    <property type="match status" value="1"/>
</dbReference>
<dbReference type="RefSeq" id="WP_243646959.1">
    <property type="nucleotide sequence ID" value="NZ_SLXK01000005.1"/>
</dbReference>
<name>A0A4R2P6R9_9BACL</name>
<reference evidence="2 3" key="1">
    <citation type="submission" date="2019-03" db="EMBL/GenBank/DDBJ databases">
        <title>Genomic Encyclopedia of Type Strains, Phase IV (KMG-IV): sequencing the most valuable type-strain genomes for metagenomic binning, comparative biology and taxonomic classification.</title>
        <authorList>
            <person name="Goeker M."/>
        </authorList>
    </citation>
    <scope>NUCLEOTIDE SEQUENCE [LARGE SCALE GENOMIC DNA]</scope>
    <source>
        <strain evidence="2 3">DSM 19377</strain>
    </source>
</reference>
<keyword evidence="3" id="KW-1185">Reference proteome</keyword>
<sequence length="305" mass="35862">MDQKMLVKPRYEPLELKLYRYLHARTSLSAKDLNYYRGLAKGFKGEQKFDMRLEKCSNDWLILNDLLFEKSNTVFQIDTIVISQEVTYLFDVKNYEGDFYTKNNQWYTISGDEIKNPLLQLKRNESLFRRLLQDLGSNVPIEAYLIFIHPEFHLYQSSPNLPIIFPTQLNRFLNKINKKPSKLNEGHSRLSNQLLSAHLKESPYTKLPVYHYDQLEKGVPCANCNTFLTDFNNDTLICKKCGCRENTDAAILRCVEEYKILFPDKKVTTNAIHDWCKIISSKKTIRRVLSKRFEVVLKGRSSYYL</sequence>
<dbReference type="Proteomes" id="UP000295416">
    <property type="component" value="Unassembled WGS sequence"/>
</dbReference>
<organism evidence="2 3">
    <name type="scientific">Scopulibacillus darangshiensis</name>
    <dbReference type="NCBI Taxonomy" id="442528"/>
    <lineage>
        <taxon>Bacteria</taxon>
        <taxon>Bacillati</taxon>
        <taxon>Bacillota</taxon>
        <taxon>Bacilli</taxon>
        <taxon>Bacillales</taxon>
        <taxon>Sporolactobacillaceae</taxon>
        <taxon>Scopulibacillus</taxon>
    </lineage>
</organism>
<evidence type="ECO:0000313" key="2">
    <source>
        <dbReference type="EMBL" id="TCP30553.1"/>
    </source>
</evidence>
<dbReference type="Pfam" id="PF08378">
    <property type="entry name" value="NERD"/>
    <property type="match status" value="1"/>
</dbReference>
<feature type="domain" description="NERD" evidence="1">
    <location>
        <begin position="41"/>
        <end position="151"/>
    </location>
</feature>
<dbReference type="InterPro" id="IPR011528">
    <property type="entry name" value="NERD"/>
</dbReference>
<accession>A0A4R2P6R9</accession>
<protein>
    <submittedName>
        <fullName evidence="2">Nuclease-like protein</fullName>
    </submittedName>
</protein>
<proteinExistence type="predicted"/>
<comment type="caution">
    <text evidence="2">The sequence shown here is derived from an EMBL/GenBank/DDBJ whole genome shotgun (WGS) entry which is preliminary data.</text>
</comment>
<dbReference type="AlphaFoldDB" id="A0A4R2P6R9"/>
<gene>
    <name evidence="2" type="ORF">EV207_10582</name>
</gene>